<name>A0A191WF20_9MICO</name>
<reference evidence="1 2" key="1">
    <citation type="journal article" date="2016" name="Int. J. Syst. Evol. Microbiol.">
        <title>Agromyces aureus sp. nov., isolated from the rhizosphere of Salix caprea L. grown in a heavy-metal-contaminated soil.</title>
        <authorList>
            <person name="Corretto E."/>
            <person name="Antonielli L."/>
            <person name="Sessitsch A."/>
            <person name="Compant S."/>
            <person name="Gorfer M."/>
            <person name="Kuffner M."/>
            <person name="Brader G."/>
        </authorList>
    </citation>
    <scope>NUCLEOTIDE SEQUENCE [LARGE SCALE GENOMIC DNA]</scope>
    <source>
        <strain evidence="1 2">AR33</strain>
    </source>
</reference>
<reference evidence="2" key="2">
    <citation type="submission" date="2016-01" db="EMBL/GenBank/DDBJ databases">
        <title>Complete genome sequence of Agromyces aureus AR33T and comparison with related organisms.</title>
        <authorList>
            <person name="Corretto E."/>
            <person name="Antonielli L."/>
            <person name="Sessitsch A."/>
            <person name="Brader G."/>
        </authorList>
    </citation>
    <scope>NUCLEOTIDE SEQUENCE [LARGE SCALE GENOMIC DNA]</scope>
    <source>
        <strain evidence="2">AR33</strain>
    </source>
</reference>
<dbReference type="KEGG" id="agy:ATC03_08920"/>
<evidence type="ECO:0000313" key="1">
    <source>
        <dbReference type="EMBL" id="ANJ26822.1"/>
    </source>
</evidence>
<dbReference type="AlphaFoldDB" id="A0A191WF20"/>
<evidence type="ECO:0000313" key="2">
    <source>
        <dbReference type="Proteomes" id="UP000078437"/>
    </source>
</evidence>
<dbReference type="EMBL" id="CP013979">
    <property type="protein sequence ID" value="ANJ26822.1"/>
    <property type="molecule type" value="Genomic_DNA"/>
</dbReference>
<accession>A0A191WF20</accession>
<sequence>MSQLATWPPADVALALAELAIEADTGRYGESLAEATDPRADPNAYGPYRYVPEGPFTNQAERTAKLAEEQWRKDMPEGTSTAGLFWTVRKVEQTPLSDPAS</sequence>
<protein>
    <submittedName>
        <fullName evidence="1">Uncharacterized protein</fullName>
    </submittedName>
</protein>
<dbReference type="RefSeq" id="WP_067875807.1">
    <property type="nucleotide sequence ID" value="NZ_CP013979.1"/>
</dbReference>
<gene>
    <name evidence="1" type="ORF">ATC03_08920</name>
</gene>
<dbReference type="Proteomes" id="UP000078437">
    <property type="component" value="Chromosome"/>
</dbReference>
<organism evidence="1 2">
    <name type="scientific">Agromyces aureus</name>
    <dbReference type="NCBI Taxonomy" id="453304"/>
    <lineage>
        <taxon>Bacteria</taxon>
        <taxon>Bacillati</taxon>
        <taxon>Actinomycetota</taxon>
        <taxon>Actinomycetes</taxon>
        <taxon>Micrococcales</taxon>
        <taxon>Microbacteriaceae</taxon>
        <taxon>Agromyces</taxon>
    </lineage>
</organism>
<proteinExistence type="predicted"/>
<keyword evidence="2" id="KW-1185">Reference proteome</keyword>
<dbReference type="STRING" id="453304.ATC03_08920"/>